<dbReference type="NCBIfam" id="TIGR01470">
    <property type="entry name" value="cysG_Nterm"/>
    <property type="match status" value="1"/>
</dbReference>
<dbReference type="UniPathway" id="UPA00262">
    <property type="reaction ID" value="UER00222"/>
</dbReference>
<proteinExistence type="predicted"/>
<evidence type="ECO:0000256" key="4">
    <source>
        <dbReference type="ARBA" id="ARBA00023027"/>
    </source>
</evidence>
<dbReference type="InterPro" id="IPR036291">
    <property type="entry name" value="NAD(P)-bd_dom_sf"/>
</dbReference>
<dbReference type="Pfam" id="PF13241">
    <property type="entry name" value="NAD_binding_7"/>
    <property type="match status" value="1"/>
</dbReference>
<organism evidence="7 8">
    <name type="scientific">Staphylococcus shinii</name>
    <dbReference type="NCBI Taxonomy" id="2912228"/>
    <lineage>
        <taxon>Bacteria</taxon>
        <taxon>Bacillati</taxon>
        <taxon>Bacillota</taxon>
        <taxon>Bacilli</taxon>
        <taxon>Bacillales</taxon>
        <taxon>Staphylococcaceae</taxon>
        <taxon>Staphylococcus</taxon>
    </lineage>
</organism>
<evidence type="ECO:0000256" key="3">
    <source>
        <dbReference type="ARBA" id="ARBA00023002"/>
    </source>
</evidence>
<name>A0A418IEE4_9STAP</name>
<gene>
    <name evidence="7" type="ORF">BU112_09335</name>
</gene>
<dbReference type="RefSeq" id="WP_119605267.1">
    <property type="nucleotide sequence ID" value="NZ_JAWVBH010000001.1"/>
</dbReference>
<dbReference type="PANTHER" id="PTHR35330:SF1">
    <property type="entry name" value="SIROHEME BIOSYNTHESIS PROTEIN MET8"/>
    <property type="match status" value="1"/>
</dbReference>
<evidence type="ECO:0000313" key="8">
    <source>
        <dbReference type="Proteomes" id="UP000286317"/>
    </source>
</evidence>
<protein>
    <recommendedName>
        <fullName evidence="2">precorrin-2 dehydrogenase</fullName>
        <ecNumber evidence="2">1.3.1.76</ecNumber>
    </recommendedName>
</protein>
<accession>A0A418IEE4</accession>
<dbReference type="InterPro" id="IPR028161">
    <property type="entry name" value="Met8-like"/>
</dbReference>
<keyword evidence="5" id="KW-0627">Porphyrin biosynthesis</keyword>
<keyword evidence="3" id="KW-0560">Oxidoreductase</keyword>
<dbReference type="SUPFAM" id="SSF51735">
    <property type="entry name" value="NAD(P)-binding Rossmann-fold domains"/>
    <property type="match status" value="1"/>
</dbReference>
<evidence type="ECO:0000313" key="7">
    <source>
        <dbReference type="EMBL" id="RIM99762.1"/>
    </source>
</evidence>
<dbReference type="GO" id="GO:0019354">
    <property type="term" value="P:siroheme biosynthetic process"/>
    <property type="evidence" value="ECO:0007669"/>
    <property type="project" value="UniProtKB-UniPathway"/>
</dbReference>
<dbReference type="PANTHER" id="PTHR35330">
    <property type="entry name" value="SIROHEME BIOSYNTHESIS PROTEIN MET8"/>
    <property type="match status" value="1"/>
</dbReference>
<dbReference type="InterPro" id="IPR006367">
    <property type="entry name" value="Sirohaem_synthase_N"/>
</dbReference>
<comment type="caution">
    <text evidence="7">The sequence shown here is derived from an EMBL/GenBank/DDBJ whole genome shotgun (WGS) entry which is preliminary data.</text>
</comment>
<reference evidence="7 8" key="1">
    <citation type="journal article" date="2016" name="Front. Microbiol.">
        <title>Comprehensive Phylogenetic Analysis of Bovine Non-aureus Staphylococci Species Based on Whole-Genome Sequencing.</title>
        <authorList>
            <person name="Naushad S."/>
            <person name="Barkema H.W."/>
            <person name="Luby C."/>
            <person name="Condas L.A."/>
            <person name="Nobrega D.B."/>
            <person name="Carson D.A."/>
            <person name="De Buck J."/>
        </authorList>
    </citation>
    <scope>NUCLEOTIDE SEQUENCE [LARGE SCALE GENOMIC DNA]</scope>
    <source>
        <strain evidence="7 8">SNUC 4554</strain>
    </source>
</reference>
<dbReference type="OrthoDB" id="9773765at2"/>
<dbReference type="EC" id="1.3.1.76" evidence="2"/>
<sequence length="154" mass="17696">MYPIQLNVTNKQIVIIGGGKIAYRKLTQILKEDACSVMIISKKFLPEFFEIEHPNVKLLTKCYDKNDIKNAALVIAATDNSKVNDQIKKDAKAHQLVNHTSDQRQSDFFNMLEIEFEDIKICLRSNGNDCAKVKYISQVIQAYLTEVYKEDKHD</sequence>
<evidence type="ECO:0000256" key="5">
    <source>
        <dbReference type="ARBA" id="ARBA00023244"/>
    </source>
</evidence>
<dbReference type="Proteomes" id="UP000286317">
    <property type="component" value="Unassembled WGS sequence"/>
</dbReference>
<dbReference type="EMBL" id="QXUF01000064">
    <property type="protein sequence ID" value="RIM99762.1"/>
    <property type="molecule type" value="Genomic_DNA"/>
</dbReference>
<evidence type="ECO:0000256" key="1">
    <source>
        <dbReference type="ARBA" id="ARBA00005010"/>
    </source>
</evidence>
<evidence type="ECO:0000256" key="2">
    <source>
        <dbReference type="ARBA" id="ARBA00012400"/>
    </source>
</evidence>
<keyword evidence="8" id="KW-1185">Reference proteome</keyword>
<comment type="catalytic activity">
    <reaction evidence="6">
        <text>precorrin-2 + NAD(+) = sirohydrochlorin + NADH + 2 H(+)</text>
        <dbReference type="Rhea" id="RHEA:15613"/>
        <dbReference type="ChEBI" id="CHEBI:15378"/>
        <dbReference type="ChEBI" id="CHEBI:57540"/>
        <dbReference type="ChEBI" id="CHEBI:57945"/>
        <dbReference type="ChEBI" id="CHEBI:58351"/>
        <dbReference type="ChEBI" id="CHEBI:58827"/>
        <dbReference type="EC" id="1.3.1.76"/>
    </reaction>
</comment>
<comment type="pathway">
    <text evidence="1">Porphyrin-containing compound metabolism; siroheme biosynthesis; sirohydrochlorin from precorrin-2: step 1/1.</text>
</comment>
<dbReference type="AlphaFoldDB" id="A0A418IEE4"/>
<keyword evidence="4" id="KW-0520">NAD</keyword>
<dbReference type="Gene3D" id="3.40.50.720">
    <property type="entry name" value="NAD(P)-binding Rossmann-like Domain"/>
    <property type="match status" value="1"/>
</dbReference>
<dbReference type="GO" id="GO:0004325">
    <property type="term" value="F:ferrochelatase activity"/>
    <property type="evidence" value="ECO:0007669"/>
    <property type="project" value="InterPro"/>
</dbReference>
<evidence type="ECO:0000256" key="6">
    <source>
        <dbReference type="ARBA" id="ARBA00047561"/>
    </source>
</evidence>
<dbReference type="GO" id="GO:0043115">
    <property type="term" value="F:precorrin-2 dehydrogenase activity"/>
    <property type="evidence" value="ECO:0007669"/>
    <property type="project" value="UniProtKB-EC"/>
</dbReference>